<dbReference type="KEGG" id="vg:80004393"/>
<evidence type="ECO:0008006" key="3">
    <source>
        <dbReference type="Google" id="ProtNLM"/>
    </source>
</evidence>
<name>A0AAE8Y922_9CAUD</name>
<sequence>MKALTYVLALLAALRATRFITSDHLGEWWLVGPAKRWAWRRGTHGYSPTEINADPAPTPDPASGWRAKLVSGLDCPFCVGFWITGAAVLAAAAANRGPRRRAAFQLLAGAVGANYVTGHISSRLDG</sequence>
<proteinExistence type="predicted"/>
<organism evidence="1 2">
    <name type="scientific">Microbacterium phage Kozie</name>
    <dbReference type="NCBI Taxonomy" id="2885981"/>
    <lineage>
        <taxon>Viruses</taxon>
        <taxon>Duplodnaviria</taxon>
        <taxon>Heunggongvirae</taxon>
        <taxon>Uroviricota</taxon>
        <taxon>Caudoviricetes</taxon>
        <taxon>Kutznervirinae</taxon>
        <taxon>Kozievirus</taxon>
        <taxon>Kozievirus kozie</taxon>
    </lineage>
</organism>
<reference evidence="1" key="1">
    <citation type="submission" date="2021-09" db="EMBL/GenBank/DDBJ databases">
        <authorList>
            <person name="Colton S."/>
            <person name="McKinney A."/>
            <person name="Ashley L."/>
            <person name="Annie C."/>
            <person name="Elissa F."/>
            <person name="Lindsey D."/>
            <person name="Brady H."/>
            <person name="Batt M.A."/>
            <person name="Denae B."/>
            <person name="Molloy S.D."/>
            <person name="Garlena R.A."/>
            <person name="Russell D.A."/>
            <person name="Jacobs-Sera D."/>
            <person name="Hatfull G.F."/>
        </authorList>
    </citation>
    <scope>NUCLEOTIDE SEQUENCE</scope>
</reference>
<evidence type="ECO:0000313" key="1">
    <source>
        <dbReference type="EMBL" id="UDL16206.1"/>
    </source>
</evidence>
<dbReference type="GeneID" id="80004393"/>
<dbReference type="EMBL" id="OK040792">
    <property type="protein sequence ID" value="UDL16206.1"/>
    <property type="molecule type" value="Genomic_DNA"/>
</dbReference>
<dbReference type="Proteomes" id="UP000827716">
    <property type="component" value="Segment"/>
</dbReference>
<gene>
    <name evidence="1" type="primary">10</name>
    <name evidence="1" type="ORF">SEA_KOZIE_10</name>
</gene>
<dbReference type="RefSeq" id="YP_010750738.1">
    <property type="nucleotide sequence ID" value="NC_073362.1"/>
</dbReference>
<accession>A0AAE8Y922</accession>
<evidence type="ECO:0000313" key="2">
    <source>
        <dbReference type="Proteomes" id="UP000827716"/>
    </source>
</evidence>
<protein>
    <recommendedName>
        <fullName evidence="3">DUF1360 domain-containing protein</fullName>
    </recommendedName>
</protein>
<keyword evidence="2" id="KW-1185">Reference proteome</keyword>